<accession>A0A7X0AT92</accession>
<feature type="transmembrane region" description="Helical" evidence="6">
    <location>
        <begin position="233"/>
        <end position="252"/>
    </location>
</feature>
<organism evidence="8 9">
    <name type="scientific">Nitrospirillum iridis</name>
    <dbReference type="NCBI Taxonomy" id="765888"/>
    <lineage>
        <taxon>Bacteria</taxon>
        <taxon>Pseudomonadati</taxon>
        <taxon>Pseudomonadota</taxon>
        <taxon>Alphaproteobacteria</taxon>
        <taxon>Rhodospirillales</taxon>
        <taxon>Azospirillaceae</taxon>
        <taxon>Nitrospirillum</taxon>
    </lineage>
</organism>
<evidence type="ECO:0000256" key="4">
    <source>
        <dbReference type="ARBA" id="ARBA00022989"/>
    </source>
</evidence>
<evidence type="ECO:0000256" key="2">
    <source>
        <dbReference type="ARBA" id="ARBA00007165"/>
    </source>
</evidence>
<dbReference type="CDD" id="cd06662">
    <property type="entry name" value="SURF1"/>
    <property type="match status" value="1"/>
</dbReference>
<reference evidence="8 9" key="1">
    <citation type="submission" date="2020-08" db="EMBL/GenBank/DDBJ databases">
        <title>Genomic Encyclopedia of Type Strains, Phase IV (KMG-IV): sequencing the most valuable type-strain genomes for metagenomic binning, comparative biology and taxonomic classification.</title>
        <authorList>
            <person name="Goeker M."/>
        </authorList>
    </citation>
    <scope>NUCLEOTIDE SEQUENCE [LARGE SCALE GENOMIC DNA]</scope>
    <source>
        <strain evidence="8 9">DSM 22198</strain>
    </source>
</reference>
<dbReference type="AlphaFoldDB" id="A0A7X0AT92"/>
<comment type="similarity">
    <text evidence="2 6">Belongs to the SURF1 family.</text>
</comment>
<comment type="caution">
    <text evidence="8">The sequence shown here is derived from an EMBL/GenBank/DDBJ whole genome shotgun (WGS) entry which is preliminary data.</text>
</comment>
<keyword evidence="3 6" id="KW-0812">Transmembrane</keyword>
<keyword evidence="4 6" id="KW-1133">Transmembrane helix</keyword>
<evidence type="ECO:0000313" key="9">
    <source>
        <dbReference type="Proteomes" id="UP000539175"/>
    </source>
</evidence>
<dbReference type="Pfam" id="PF02104">
    <property type="entry name" value="SURF1"/>
    <property type="match status" value="1"/>
</dbReference>
<dbReference type="InterPro" id="IPR045214">
    <property type="entry name" value="Surf1/Surf4"/>
</dbReference>
<name>A0A7X0AT92_9PROT</name>
<dbReference type="PROSITE" id="PS50895">
    <property type="entry name" value="SURF1"/>
    <property type="match status" value="1"/>
</dbReference>
<feature type="compositionally biased region" description="Low complexity" evidence="7">
    <location>
        <begin position="1"/>
        <end position="22"/>
    </location>
</feature>
<evidence type="ECO:0000313" key="8">
    <source>
        <dbReference type="EMBL" id="MBB6249697.1"/>
    </source>
</evidence>
<dbReference type="PANTHER" id="PTHR23427:SF2">
    <property type="entry name" value="SURFEIT LOCUS PROTEIN 1"/>
    <property type="match status" value="1"/>
</dbReference>
<dbReference type="RefSeq" id="WP_184796660.1">
    <property type="nucleotide sequence ID" value="NZ_JACIIZ010000001.1"/>
</dbReference>
<keyword evidence="6" id="KW-1003">Cell membrane</keyword>
<dbReference type="PANTHER" id="PTHR23427">
    <property type="entry name" value="SURFEIT LOCUS PROTEIN"/>
    <property type="match status" value="1"/>
</dbReference>
<dbReference type="InterPro" id="IPR002994">
    <property type="entry name" value="Surf1/Shy1"/>
</dbReference>
<feature type="region of interest" description="Disordered" evidence="7">
    <location>
        <begin position="1"/>
        <end position="27"/>
    </location>
</feature>
<dbReference type="Proteomes" id="UP000539175">
    <property type="component" value="Unassembled WGS sequence"/>
</dbReference>
<dbReference type="GO" id="GO:0005886">
    <property type="term" value="C:plasma membrane"/>
    <property type="evidence" value="ECO:0007669"/>
    <property type="project" value="UniProtKB-SubCell"/>
</dbReference>
<evidence type="ECO:0000256" key="5">
    <source>
        <dbReference type="ARBA" id="ARBA00023136"/>
    </source>
</evidence>
<evidence type="ECO:0000256" key="7">
    <source>
        <dbReference type="SAM" id="MobiDB-lite"/>
    </source>
</evidence>
<proteinExistence type="inferred from homology"/>
<keyword evidence="9" id="KW-1185">Reference proteome</keyword>
<keyword evidence="5 6" id="KW-0472">Membrane</keyword>
<feature type="transmembrane region" description="Helical" evidence="6">
    <location>
        <begin position="33"/>
        <end position="52"/>
    </location>
</feature>
<comment type="subcellular location">
    <subcellularLocation>
        <location evidence="6">Cell membrane</location>
        <topology evidence="6">Multi-pass membrane protein</topology>
    </subcellularLocation>
    <subcellularLocation>
        <location evidence="1">Membrane</location>
    </subcellularLocation>
</comment>
<evidence type="ECO:0000256" key="1">
    <source>
        <dbReference type="ARBA" id="ARBA00004370"/>
    </source>
</evidence>
<evidence type="ECO:0000256" key="3">
    <source>
        <dbReference type="ARBA" id="ARBA00022692"/>
    </source>
</evidence>
<dbReference type="EMBL" id="JACIIZ010000001">
    <property type="protein sequence ID" value="MBB6249697.1"/>
    <property type="molecule type" value="Genomic_DNA"/>
</dbReference>
<sequence length="262" mass="28362">MTSSSTASGAATPSGTGTPGRPAKGRRRFRPTFWGGLVAGGAILFMAGLGTWQVQRLFWKQGILDHIQQQMAASPTDLPAHIDEPKAWDYRRVRITGHFLNDRELYLGARSLKGAPGYDVVTPFVRADGAGVVLVDRGWVPTQGKDPARRPEGQLEGEVTVEGVARVPPARGWMQPDNLVNDNFWLWYDLPAMAAKAGTDVPAPVVVEAGGTPNPGGFPVGGQTRVTVPNDHLQYALTWYCLAVALAVIAYLRFSRVEMEEA</sequence>
<evidence type="ECO:0000256" key="6">
    <source>
        <dbReference type="RuleBase" id="RU363076"/>
    </source>
</evidence>
<protein>
    <recommendedName>
        <fullName evidence="6">SURF1-like protein</fullName>
    </recommendedName>
</protein>
<gene>
    <name evidence="8" type="ORF">FHS74_000230</name>
</gene>